<keyword evidence="9" id="KW-1185">Reference proteome</keyword>
<gene>
    <name evidence="8" type="ORF">ACFSCS_03380</name>
</gene>
<feature type="transmembrane region" description="Helical" evidence="7">
    <location>
        <begin position="346"/>
        <end position="366"/>
    </location>
</feature>
<keyword evidence="5 7" id="KW-0472">Membrane</keyword>
<evidence type="ECO:0000256" key="4">
    <source>
        <dbReference type="ARBA" id="ARBA00022989"/>
    </source>
</evidence>
<accession>A0ABW4RTU6</accession>
<dbReference type="InterPro" id="IPR002797">
    <property type="entry name" value="Polysacc_synth"/>
</dbReference>
<feature type="transmembrane region" description="Helical" evidence="7">
    <location>
        <begin position="51"/>
        <end position="74"/>
    </location>
</feature>
<reference evidence="9" key="1">
    <citation type="journal article" date="2019" name="Int. J. Syst. Evol. Microbiol.">
        <title>The Global Catalogue of Microorganisms (GCM) 10K type strain sequencing project: providing services to taxonomists for standard genome sequencing and annotation.</title>
        <authorList>
            <consortium name="The Broad Institute Genomics Platform"/>
            <consortium name="The Broad Institute Genome Sequencing Center for Infectious Disease"/>
            <person name="Wu L."/>
            <person name="Ma J."/>
        </authorList>
    </citation>
    <scope>NUCLEOTIDE SEQUENCE [LARGE SCALE GENOMIC DNA]</scope>
    <source>
        <strain evidence="9">CAIM 431</strain>
    </source>
</reference>
<evidence type="ECO:0000256" key="2">
    <source>
        <dbReference type="ARBA" id="ARBA00022475"/>
    </source>
</evidence>
<keyword evidence="2" id="KW-1003">Cell membrane</keyword>
<feature type="transmembrane region" description="Helical" evidence="7">
    <location>
        <begin position="131"/>
        <end position="148"/>
    </location>
</feature>
<evidence type="ECO:0000256" key="5">
    <source>
        <dbReference type="ARBA" id="ARBA00023136"/>
    </source>
</evidence>
<comment type="caution">
    <text evidence="8">The sequence shown here is derived from an EMBL/GenBank/DDBJ whole genome shotgun (WGS) entry which is preliminary data.</text>
</comment>
<comment type="subcellular location">
    <subcellularLocation>
        <location evidence="1">Cell membrane</location>
        <topology evidence="1">Multi-pass membrane protein</topology>
    </subcellularLocation>
</comment>
<dbReference type="RefSeq" id="WP_343872219.1">
    <property type="nucleotide sequence ID" value="NZ_BAAAIX010000007.1"/>
</dbReference>
<feature type="transmembrane region" description="Helical" evidence="7">
    <location>
        <begin position="310"/>
        <end position="334"/>
    </location>
</feature>
<feature type="transmembrane region" description="Helical" evidence="7">
    <location>
        <begin position="378"/>
        <end position="397"/>
    </location>
</feature>
<keyword evidence="3 7" id="KW-0812">Transmembrane</keyword>
<dbReference type="PANTHER" id="PTHR30250:SF11">
    <property type="entry name" value="O-ANTIGEN TRANSPORTER-RELATED"/>
    <property type="match status" value="1"/>
</dbReference>
<sequence length="472" mass="50790">MKKQRSIWVTIGSTAGLKVIVMGIGGVLGMINTKLILAHFGKPAYAQYGLLASLPSLLPFASLGMAAVVINAVSQAEDPREDREMARTLTTALRYLVVSAGVIILVGLLPTLLGAWPAILGKGLLPGGGVTTFWCLVIFAVTLPMTIFPRMVIALGRPQAQVLSGLVVAPFMLASIVLLAWTGWPAGNAIAVLTYVANALAAAICLLLAWRSLGPNFRRMVRDVPRTRAVPNADIMGLAWPQLAQMMALPIAMQTDRLLLSHLADDDALAQYNMSSQFFQMLVQTITAAGVALWPMYAKARAEGRVVTPWRTTWIFSGIGLASGLALAGVIPWISHWLSDGKIVLSWWLIGGFAFFVVTQAANYPLGMYMTDEKGLKFQVLPIVIMVPVNLAISFWLTTRIGAGGPIIGSSIAVVLCQVLPNLFYVRRDIAERRALAQAPGRGADEKGDGPFDQQPGEEIAEQELLEGPRQP</sequence>
<dbReference type="EMBL" id="JBHUFZ010000008">
    <property type="protein sequence ID" value="MFD1889229.1"/>
    <property type="molecule type" value="Genomic_DNA"/>
</dbReference>
<proteinExistence type="predicted"/>
<feature type="transmembrane region" description="Helical" evidence="7">
    <location>
        <begin position="160"/>
        <end position="184"/>
    </location>
</feature>
<feature type="transmembrane region" description="Helical" evidence="7">
    <location>
        <begin position="7"/>
        <end position="31"/>
    </location>
</feature>
<feature type="transmembrane region" description="Helical" evidence="7">
    <location>
        <begin position="95"/>
        <end position="119"/>
    </location>
</feature>
<evidence type="ECO:0000313" key="8">
    <source>
        <dbReference type="EMBL" id="MFD1889229.1"/>
    </source>
</evidence>
<organism evidence="8 9">
    <name type="scientific">Luteococcus peritonei</name>
    <dbReference type="NCBI Taxonomy" id="88874"/>
    <lineage>
        <taxon>Bacteria</taxon>
        <taxon>Bacillati</taxon>
        <taxon>Actinomycetota</taxon>
        <taxon>Actinomycetes</taxon>
        <taxon>Propionibacteriales</taxon>
        <taxon>Propionibacteriaceae</taxon>
        <taxon>Luteococcus</taxon>
    </lineage>
</organism>
<evidence type="ECO:0000313" key="9">
    <source>
        <dbReference type="Proteomes" id="UP001597326"/>
    </source>
</evidence>
<dbReference type="Pfam" id="PF01943">
    <property type="entry name" value="Polysacc_synt"/>
    <property type="match status" value="1"/>
</dbReference>
<evidence type="ECO:0000256" key="6">
    <source>
        <dbReference type="SAM" id="MobiDB-lite"/>
    </source>
</evidence>
<protein>
    <submittedName>
        <fullName evidence="8">Lipopolysaccharide biosynthesis protein</fullName>
    </submittedName>
</protein>
<evidence type="ECO:0000256" key="3">
    <source>
        <dbReference type="ARBA" id="ARBA00022692"/>
    </source>
</evidence>
<dbReference type="PANTHER" id="PTHR30250">
    <property type="entry name" value="PST FAMILY PREDICTED COLANIC ACID TRANSPORTER"/>
    <property type="match status" value="1"/>
</dbReference>
<keyword evidence="4 7" id="KW-1133">Transmembrane helix</keyword>
<dbReference type="Proteomes" id="UP001597326">
    <property type="component" value="Unassembled WGS sequence"/>
</dbReference>
<name>A0ABW4RTU6_9ACTN</name>
<feature type="transmembrane region" description="Helical" evidence="7">
    <location>
        <begin position="403"/>
        <end position="426"/>
    </location>
</feature>
<feature type="transmembrane region" description="Helical" evidence="7">
    <location>
        <begin position="190"/>
        <end position="210"/>
    </location>
</feature>
<feature type="region of interest" description="Disordered" evidence="6">
    <location>
        <begin position="437"/>
        <end position="472"/>
    </location>
</feature>
<dbReference type="InterPro" id="IPR050833">
    <property type="entry name" value="Poly_Biosynth_Transport"/>
</dbReference>
<evidence type="ECO:0000256" key="7">
    <source>
        <dbReference type="SAM" id="Phobius"/>
    </source>
</evidence>
<evidence type="ECO:0000256" key="1">
    <source>
        <dbReference type="ARBA" id="ARBA00004651"/>
    </source>
</evidence>